<accession>A0A372LGA7</accession>
<evidence type="ECO:0000313" key="1">
    <source>
        <dbReference type="EMBL" id="RFU65338.1"/>
    </source>
</evidence>
<dbReference type="EMBL" id="QVTD01000003">
    <property type="protein sequence ID" value="RFU65338.1"/>
    <property type="molecule type" value="Genomic_DNA"/>
</dbReference>
<evidence type="ECO:0000313" key="2">
    <source>
        <dbReference type="Proteomes" id="UP000262939"/>
    </source>
</evidence>
<proteinExistence type="predicted"/>
<sequence>MVDEGAVYGVNYYNKKEQTYNDWISRGVLFPVFFGLKRIFKHSKLHKQNTRFIHSPVGSRFPAPGMDCVYS</sequence>
<dbReference type="AlphaFoldDB" id="A0A372LGA7"/>
<dbReference type="Proteomes" id="UP000262939">
    <property type="component" value="Unassembled WGS sequence"/>
</dbReference>
<protein>
    <submittedName>
        <fullName evidence="1">Uncharacterized protein</fullName>
    </submittedName>
</protein>
<keyword evidence="2" id="KW-1185">Reference proteome</keyword>
<name>A0A372LGA7_9BACI</name>
<comment type="caution">
    <text evidence="1">The sequence shown here is derived from an EMBL/GenBank/DDBJ whole genome shotgun (WGS) entry which is preliminary data.</text>
</comment>
<gene>
    <name evidence="1" type="ORF">D0466_05415</name>
</gene>
<organism evidence="1 2">
    <name type="scientific">Peribacillus glennii</name>
    <dbReference type="NCBI Taxonomy" id="2303991"/>
    <lineage>
        <taxon>Bacteria</taxon>
        <taxon>Bacillati</taxon>
        <taxon>Bacillota</taxon>
        <taxon>Bacilli</taxon>
        <taxon>Bacillales</taxon>
        <taxon>Bacillaceae</taxon>
        <taxon>Peribacillus</taxon>
    </lineage>
</organism>
<reference evidence="1 2" key="1">
    <citation type="submission" date="2018-08" db="EMBL/GenBank/DDBJ databases">
        <title>Bacillus chawlae sp. nov., Bacillus glennii sp. nov., and Bacillus saganii sp. nov. Isolated from the Vehicle Assembly Building at Kennedy Space Center where the Viking Spacecraft were Assembled.</title>
        <authorList>
            <person name="Seuylemezian A."/>
            <person name="Vaishampayan P."/>
        </authorList>
    </citation>
    <scope>NUCLEOTIDE SEQUENCE [LARGE SCALE GENOMIC DNA]</scope>
    <source>
        <strain evidence="1 2">V44-8</strain>
    </source>
</reference>